<evidence type="ECO:0000256" key="8">
    <source>
        <dbReference type="ARBA" id="ARBA00023002"/>
    </source>
</evidence>
<dbReference type="InterPro" id="IPR020843">
    <property type="entry name" value="ER"/>
</dbReference>
<dbReference type="OrthoDB" id="1879366at2759"/>
<evidence type="ECO:0000256" key="10">
    <source>
        <dbReference type="ARBA" id="ARBA00050997"/>
    </source>
</evidence>
<comment type="catalytic activity">
    <reaction evidence="10">
        <text>a primary alcohol + NADP(+) = an aldehyde + NADPH + H(+)</text>
        <dbReference type="Rhea" id="RHEA:15937"/>
        <dbReference type="ChEBI" id="CHEBI:15378"/>
        <dbReference type="ChEBI" id="CHEBI:15734"/>
        <dbReference type="ChEBI" id="CHEBI:17478"/>
        <dbReference type="ChEBI" id="CHEBI:57783"/>
        <dbReference type="ChEBI" id="CHEBI:58349"/>
        <dbReference type="EC" id="1.1.1.2"/>
    </reaction>
    <physiologicalReaction direction="left-to-right" evidence="10">
        <dbReference type="Rhea" id="RHEA:15938"/>
    </physiologicalReaction>
    <physiologicalReaction direction="right-to-left" evidence="10">
        <dbReference type="Rhea" id="RHEA:15939"/>
    </physiologicalReaction>
</comment>
<evidence type="ECO:0000256" key="5">
    <source>
        <dbReference type="ARBA" id="ARBA00022723"/>
    </source>
</evidence>
<evidence type="ECO:0000256" key="11">
    <source>
        <dbReference type="RuleBase" id="RU361277"/>
    </source>
</evidence>
<dbReference type="Gene3D" id="3.40.50.720">
    <property type="entry name" value="NAD(P)-binding Rossmann-like Domain"/>
    <property type="match status" value="1"/>
</dbReference>
<dbReference type="GO" id="GO:0008106">
    <property type="term" value="F:alcohol dehydrogenase (NADP+) activity"/>
    <property type="evidence" value="ECO:0007669"/>
    <property type="project" value="UniProtKB-EC"/>
</dbReference>
<keyword evidence="5 11" id="KW-0479">Metal-binding</keyword>
<dbReference type="Pfam" id="PF00107">
    <property type="entry name" value="ADH_zinc_N"/>
    <property type="match status" value="1"/>
</dbReference>
<evidence type="ECO:0000256" key="2">
    <source>
        <dbReference type="ARBA" id="ARBA00008072"/>
    </source>
</evidence>
<evidence type="ECO:0000259" key="12">
    <source>
        <dbReference type="SMART" id="SM00829"/>
    </source>
</evidence>
<dbReference type="InterPro" id="IPR011032">
    <property type="entry name" value="GroES-like_sf"/>
</dbReference>
<dbReference type="GO" id="GO:0006066">
    <property type="term" value="P:alcohol metabolic process"/>
    <property type="evidence" value="ECO:0007669"/>
    <property type="project" value="UniProtKB-ARBA"/>
</dbReference>
<dbReference type="InterPro" id="IPR036291">
    <property type="entry name" value="NAD(P)-bd_dom_sf"/>
</dbReference>
<dbReference type="Pfam" id="PF08240">
    <property type="entry name" value="ADH_N"/>
    <property type="match status" value="1"/>
</dbReference>
<evidence type="ECO:0000313" key="14">
    <source>
        <dbReference type="Proteomes" id="UP000030753"/>
    </source>
</evidence>
<name>W9J359_FUSOX</name>
<evidence type="ECO:0000313" key="13">
    <source>
        <dbReference type="EMBL" id="EWZ00021.1"/>
    </source>
</evidence>
<evidence type="ECO:0000256" key="3">
    <source>
        <dbReference type="ARBA" id="ARBA00011738"/>
    </source>
</evidence>
<dbReference type="FunFam" id="3.40.50.720:FF:000158">
    <property type="entry name" value="Zinc-binding alcohol dehydrogenase"/>
    <property type="match status" value="1"/>
</dbReference>
<dbReference type="SUPFAM" id="SSF50129">
    <property type="entry name" value="GroES-like"/>
    <property type="match status" value="1"/>
</dbReference>
<evidence type="ECO:0000256" key="6">
    <source>
        <dbReference type="ARBA" id="ARBA00022833"/>
    </source>
</evidence>
<dbReference type="EMBL" id="JH717840">
    <property type="protein sequence ID" value="EWZ00021.1"/>
    <property type="molecule type" value="Genomic_DNA"/>
</dbReference>
<keyword evidence="8" id="KW-0560">Oxidoreductase</keyword>
<comment type="subunit">
    <text evidence="3">Homodimer.</text>
</comment>
<feature type="domain" description="Enoyl reductase (ER)" evidence="12">
    <location>
        <begin position="19"/>
        <end position="354"/>
    </location>
</feature>
<dbReference type="Proteomes" id="UP000030753">
    <property type="component" value="Unassembled WGS sequence"/>
</dbReference>
<comment type="similarity">
    <text evidence="2 11">Belongs to the zinc-containing alcohol dehydrogenase family.</text>
</comment>
<dbReference type="InterPro" id="IPR047109">
    <property type="entry name" value="CAD-like"/>
</dbReference>
<proteinExistence type="inferred from homology"/>
<dbReference type="CDD" id="cd05283">
    <property type="entry name" value="CAD1"/>
    <property type="match status" value="1"/>
</dbReference>
<keyword evidence="7" id="KW-0521">NADP</keyword>
<evidence type="ECO:0000256" key="4">
    <source>
        <dbReference type="ARBA" id="ARBA00022553"/>
    </source>
</evidence>
<dbReference type="SUPFAM" id="SSF51735">
    <property type="entry name" value="NAD(P)-binding Rossmann-fold domains"/>
    <property type="match status" value="1"/>
</dbReference>
<dbReference type="EC" id="1.1.1.2" evidence="9"/>
<dbReference type="PANTHER" id="PTHR42683">
    <property type="entry name" value="ALDEHYDE REDUCTASE"/>
    <property type="match status" value="1"/>
</dbReference>
<accession>W9J359</accession>
<evidence type="ECO:0000256" key="9">
    <source>
        <dbReference type="ARBA" id="ARBA00024074"/>
    </source>
</evidence>
<dbReference type="SMART" id="SM00829">
    <property type="entry name" value="PKS_ER"/>
    <property type="match status" value="1"/>
</dbReference>
<evidence type="ECO:0000256" key="7">
    <source>
        <dbReference type="ARBA" id="ARBA00022857"/>
    </source>
</evidence>
<dbReference type="Gene3D" id="3.90.180.10">
    <property type="entry name" value="Medium-chain alcohol dehydrogenases, catalytic domain"/>
    <property type="match status" value="1"/>
</dbReference>
<keyword evidence="6 11" id="KW-0862">Zinc</keyword>
<dbReference type="InterPro" id="IPR013149">
    <property type="entry name" value="ADH-like_C"/>
</dbReference>
<dbReference type="InterPro" id="IPR002328">
    <property type="entry name" value="ADH_Zn_CS"/>
</dbReference>
<comment type="cofactor">
    <cofactor evidence="1 11">
        <name>Zn(2+)</name>
        <dbReference type="ChEBI" id="CHEBI:29105"/>
    </cofactor>
</comment>
<reference evidence="13 14" key="1">
    <citation type="submission" date="2011-06" db="EMBL/GenBank/DDBJ databases">
        <title>The Genome Sequence of Fusarium oxysporum FOSC 3-a.</title>
        <authorList>
            <consortium name="The Broad Institute Genome Sequencing Platform"/>
            <person name="Ma L.-J."/>
            <person name="Gale L.R."/>
            <person name="Schwartz D.C."/>
            <person name="Zhou S."/>
            <person name="Corby-Kistler H."/>
            <person name="Young S.K."/>
            <person name="Zeng Q."/>
            <person name="Gargeya S."/>
            <person name="Fitzgerald M."/>
            <person name="Haas B."/>
            <person name="Abouelleil A."/>
            <person name="Alvarado L."/>
            <person name="Arachchi H.M."/>
            <person name="Berlin A."/>
            <person name="Brown A."/>
            <person name="Chapman S.B."/>
            <person name="Chen Z."/>
            <person name="Dunbar C."/>
            <person name="Freedman E."/>
            <person name="Gearin G."/>
            <person name="Gellesch M."/>
            <person name="Goldberg J."/>
            <person name="Griggs A."/>
            <person name="Gujja S."/>
            <person name="Heiman D."/>
            <person name="Howarth C."/>
            <person name="Larson L."/>
            <person name="Lui A."/>
            <person name="MacDonald P.J.P."/>
            <person name="Mehta T."/>
            <person name="Montmayeur A."/>
            <person name="Murphy C."/>
            <person name="Neiman D."/>
            <person name="Pearson M."/>
            <person name="Priest M."/>
            <person name="Roberts A."/>
            <person name="Saif S."/>
            <person name="Shea T."/>
            <person name="Shenoy N."/>
            <person name="Sisk P."/>
            <person name="Stolte C."/>
            <person name="Sykes S."/>
            <person name="Wortman J."/>
            <person name="Nusbaum C."/>
            <person name="Birren B."/>
        </authorList>
    </citation>
    <scope>NUCLEOTIDE SEQUENCE [LARGE SCALE GENOMIC DNA]</scope>
    <source>
        <strain evidence="14">FOSC 3-a</strain>
    </source>
</reference>
<protein>
    <recommendedName>
        <fullName evidence="9">alcohol dehydrogenase (NADP(+))</fullName>
        <ecNumber evidence="9">1.1.1.2</ecNumber>
    </recommendedName>
</protein>
<dbReference type="InterPro" id="IPR013154">
    <property type="entry name" value="ADH-like_N"/>
</dbReference>
<dbReference type="AlphaFoldDB" id="W9J359"/>
<dbReference type="GO" id="GO:0008270">
    <property type="term" value="F:zinc ion binding"/>
    <property type="evidence" value="ECO:0007669"/>
    <property type="project" value="InterPro"/>
</dbReference>
<keyword evidence="4" id="KW-0597">Phosphoprotein</keyword>
<dbReference type="PROSITE" id="PS00059">
    <property type="entry name" value="ADH_ZINC"/>
    <property type="match status" value="1"/>
</dbReference>
<sequence>MTVDYKFEGWLGKSSDSAGGKMEWGEYEPKQWTEYDVDIQISHCGMCGSDLHVLGSEWGATDYPCCVGHEIVGKVVKAGNNVGHLSVGDRVGVGSQAGSCQRPSCPECSTCKQNYCSEFVMTYGAAWPNGEGKAMGGYANYYRGNAAFAFKIPEGLRSEYAAPMLCAGITVYSPLRHHNCGPGKTVAVIGVGGLGHFAVLFAKALGADRVVGVSRKSSKRDEVLKLGADDYVATDDEQDWATKYARSFDLIVNTVSSSKMPLDGYISLLKVEGTLIQVGNPDGGMLPSISAFGLLAAGRQIAGSGCGSPARINEMLQLAAEKNIKPWIEMRPLEDANQALIDLEDGKPRFRYVLVNKENL</sequence>
<dbReference type="HOGENOM" id="CLU_026673_20_2_1"/>
<organism evidence="13 14">
    <name type="scientific">Fusarium oxysporum NRRL 32931</name>
    <dbReference type="NCBI Taxonomy" id="660029"/>
    <lineage>
        <taxon>Eukaryota</taxon>
        <taxon>Fungi</taxon>
        <taxon>Dikarya</taxon>
        <taxon>Ascomycota</taxon>
        <taxon>Pezizomycotina</taxon>
        <taxon>Sordariomycetes</taxon>
        <taxon>Hypocreomycetidae</taxon>
        <taxon>Hypocreales</taxon>
        <taxon>Nectriaceae</taxon>
        <taxon>Fusarium</taxon>
        <taxon>Fusarium oxysporum species complex</taxon>
    </lineage>
</organism>
<gene>
    <name evidence="13" type="ORF">FOYG_03933</name>
</gene>
<evidence type="ECO:0000256" key="1">
    <source>
        <dbReference type="ARBA" id="ARBA00001947"/>
    </source>
</evidence>